<dbReference type="EMBL" id="VSSQ01000105">
    <property type="protein sequence ID" value="MPL77309.1"/>
    <property type="molecule type" value="Genomic_DNA"/>
</dbReference>
<comment type="caution">
    <text evidence="1">The sequence shown here is derived from an EMBL/GenBank/DDBJ whole genome shotgun (WGS) entry which is preliminary data.</text>
</comment>
<accession>A0A644UEM6</accession>
<reference evidence="1" key="1">
    <citation type="submission" date="2019-08" db="EMBL/GenBank/DDBJ databases">
        <authorList>
            <person name="Kucharzyk K."/>
            <person name="Murdoch R.W."/>
            <person name="Higgins S."/>
            <person name="Loffler F."/>
        </authorList>
    </citation>
    <scope>NUCLEOTIDE SEQUENCE</scope>
</reference>
<dbReference type="AlphaFoldDB" id="A0A644UEM6"/>
<evidence type="ECO:0008006" key="2">
    <source>
        <dbReference type="Google" id="ProtNLM"/>
    </source>
</evidence>
<protein>
    <recommendedName>
        <fullName evidence="2">LptE family protein</fullName>
    </recommendedName>
</protein>
<dbReference type="GO" id="GO:0019867">
    <property type="term" value="C:outer membrane"/>
    <property type="evidence" value="ECO:0007669"/>
    <property type="project" value="InterPro"/>
</dbReference>
<organism evidence="1">
    <name type="scientific">bioreactor metagenome</name>
    <dbReference type="NCBI Taxonomy" id="1076179"/>
    <lineage>
        <taxon>unclassified sequences</taxon>
        <taxon>metagenomes</taxon>
        <taxon>ecological metagenomes</taxon>
    </lineage>
</organism>
<proteinExistence type="predicted"/>
<dbReference type="GO" id="GO:0043165">
    <property type="term" value="P:Gram-negative-bacterium-type cell outer membrane assembly"/>
    <property type="evidence" value="ECO:0007669"/>
    <property type="project" value="InterPro"/>
</dbReference>
<gene>
    <name evidence="1" type="ORF">SDC9_23164</name>
</gene>
<dbReference type="InterPro" id="IPR007485">
    <property type="entry name" value="LPS_assembly_LptE"/>
</dbReference>
<name>A0A644UEM6_9ZZZZ</name>
<evidence type="ECO:0000313" key="1">
    <source>
        <dbReference type="EMBL" id="MPL77309.1"/>
    </source>
</evidence>
<dbReference type="Pfam" id="PF04390">
    <property type="entry name" value="LptE"/>
    <property type="match status" value="1"/>
</dbReference>
<sequence>MINPMLAPELTHALTTKISSGTNLQSVDNNADISFKGTIGSYYITPVSIQGDDKASKNRLTISIKVVCVNKNDKKMSFEQTFSRFRDYDSGLSLSDVEEALMKQINEELVEDIFNKAFVNW</sequence>